<comment type="caution">
    <text evidence="2">The sequence shown here is derived from an EMBL/GenBank/DDBJ whole genome shotgun (WGS) entry which is preliminary data.</text>
</comment>
<dbReference type="Proteomes" id="UP001190700">
    <property type="component" value="Unassembled WGS sequence"/>
</dbReference>
<reference evidence="2 3" key="1">
    <citation type="journal article" date="2015" name="Genome Biol. Evol.">
        <title>Comparative Genomics of a Bacterivorous Green Alga Reveals Evolutionary Causalities and Consequences of Phago-Mixotrophic Mode of Nutrition.</title>
        <authorList>
            <person name="Burns J.A."/>
            <person name="Paasch A."/>
            <person name="Narechania A."/>
            <person name="Kim E."/>
        </authorList>
    </citation>
    <scope>NUCLEOTIDE SEQUENCE [LARGE SCALE GENOMIC DNA]</scope>
    <source>
        <strain evidence="2 3">PLY_AMNH</strain>
    </source>
</reference>
<evidence type="ECO:0000313" key="3">
    <source>
        <dbReference type="Proteomes" id="UP001190700"/>
    </source>
</evidence>
<keyword evidence="1" id="KW-1133">Transmembrane helix</keyword>
<sequence>MVLNVSQGGYMHGGAGISADADASASPEFLGGLAYICMLSSMAALVVCVQLTVFYWKYRGPFYAFTGTPCMRYPMESHRLELQPVVDKG</sequence>
<name>A0AAE0EXK3_9CHLO</name>
<keyword evidence="1" id="KW-0472">Membrane</keyword>
<accession>A0AAE0EXK3</accession>
<organism evidence="2 3">
    <name type="scientific">Cymbomonas tetramitiformis</name>
    <dbReference type="NCBI Taxonomy" id="36881"/>
    <lineage>
        <taxon>Eukaryota</taxon>
        <taxon>Viridiplantae</taxon>
        <taxon>Chlorophyta</taxon>
        <taxon>Pyramimonadophyceae</taxon>
        <taxon>Pyramimonadales</taxon>
        <taxon>Pyramimonadaceae</taxon>
        <taxon>Cymbomonas</taxon>
    </lineage>
</organism>
<gene>
    <name evidence="2" type="ORF">CYMTET_46460</name>
</gene>
<evidence type="ECO:0000256" key="1">
    <source>
        <dbReference type="SAM" id="Phobius"/>
    </source>
</evidence>
<protein>
    <submittedName>
        <fullName evidence="2">Uncharacterized protein</fullName>
    </submittedName>
</protein>
<evidence type="ECO:0000313" key="2">
    <source>
        <dbReference type="EMBL" id="KAK3243909.1"/>
    </source>
</evidence>
<feature type="transmembrane region" description="Helical" evidence="1">
    <location>
        <begin position="33"/>
        <end position="56"/>
    </location>
</feature>
<proteinExistence type="predicted"/>
<dbReference type="AlphaFoldDB" id="A0AAE0EXK3"/>
<dbReference type="EMBL" id="LGRX02032562">
    <property type="protein sequence ID" value="KAK3243909.1"/>
    <property type="molecule type" value="Genomic_DNA"/>
</dbReference>
<keyword evidence="3" id="KW-1185">Reference proteome</keyword>
<keyword evidence="1" id="KW-0812">Transmembrane</keyword>